<feature type="region of interest" description="Disordered" evidence="1">
    <location>
        <begin position="73"/>
        <end position="179"/>
    </location>
</feature>
<dbReference type="EMBL" id="JAEKNS010000129">
    <property type="protein sequence ID" value="MBJ7595674.1"/>
    <property type="molecule type" value="Genomic_DNA"/>
</dbReference>
<dbReference type="AlphaFoldDB" id="A0A934JX38"/>
<proteinExistence type="predicted"/>
<reference evidence="2 3" key="1">
    <citation type="submission" date="2020-10" db="EMBL/GenBank/DDBJ databases">
        <title>Ca. Dormibacterota MAGs.</title>
        <authorList>
            <person name="Montgomery K."/>
        </authorList>
    </citation>
    <scope>NUCLEOTIDE SEQUENCE [LARGE SCALE GENOMIC DNA]</scope>
    <source>
        <strain evidence="2">SC8812_S17_18</strain>
    </source>
</reference>
<feature type="region of interest" description="Disordered" evidence="1">
    <location>
        <begin position="353"/>
        <end position="387"/>
    </location>
</feature>
<dbReference type="RefSeq" id="WP_337312994.1">
    <property type="nucleotide sequence ID" value="NZ_JAEKNS010000129.1"/>
</dbReference>
<organism evidence="2 3">
    <name type="scientific">Candidatus Aeolococcus gillhamiae</name>
    <dbReference type="NCBI Taxonomy" id="3127015"/>
    <lineage>
        <taxon>Bacteria</taxon>
        <taxon>Bacillati</taxon>
        <taxon>Candidatus Dormiibacterota</taxon>
        <taxon>Candidatus Dormibacteria</taxon>
        <taxon>Candidatus Aeolococcales</taxon>
        <taxon>Candidatus Aeolococcaceae</taxon>
        <taxon>Candidatus Aeolococcus</taxon>
    </lineage>
</organism>
<sequence length="387" mass="42234">MSEHISDEPYLLVEEVAERLGLPLSVLLHRVEAGDIPARRVERADGLHYALRLGDLGIELDDRGLRSAAIQDEAQTTEEETLSTAFEPSEPSGPTEPSVESAIFSAFDSGPAPVPGRQNGATGVSGPTAEEEADALPWQPDADRSPPWSVRPREPQQPPVWLTQESGDVSQTSDEAAADVVEDAEVAPSAEVDHVDTVVVAMEEDDQYLPPALDHDADDAEDGMPAIAPSGLHEDDLGADQDTAVAELAVPPPTREPTVSLVDAAAPGPRGDLASMSLDARELVAGLLDRWERTLEQRIYTEQRQRFQAELVARQNMVKQLQMELHTARAEHAAAQAEKDRILAGKERELADRERDIAETRRAADEAERAAAPAASRRRRWFWSRDD</sequence>
<comment type="caution">
    <text evidence="2">The sequence shown here is derived from an EMBL/GenBank/DDBJ whole genome shotgun (WGS) entry which is preliminary data.</text>
</comment>
<evidence type="ECO:0008006" key="4">
    <source>
        <dbReference type="Google" id="ProtNLM"/>
    </source>
</evidence>
<feature type="compositionally biased region" description="Low complexity" evidence="1">
    <location>
        <begin position="87"/>
        <end position="101"/>
    </location>
</feature>
<protein>
    <recommendedName>
        <fullName evidence="4">Helix-turn-helix domain-containing protein</fullName>
    </recommendedName>
</protein>
<accession>A0A934JX38</accession>
<feature type="compositionally biased region" description="Basic residues" evidence="1">
    <location>
        <begin position="376"/>
        <end position="387"/>
    </location>
</feature>
<evidence type="ECO:0000256" key="1">
    <source>
        <dbReference type="SAM" id="MobiDB-lite"/>
    </source>
</evidence>
<evidence type="ECO:0000313" key="3">
    <source>
        <dbReference type="Proteomes" id="UP000606991"/>
    </source>
</evidence>
<dbReference type="Proteomes" id="UP000606991">
    <property type="component" value="Unassembled WGS sequence"/>
</dbReference>
<gene>
    <name evidence="2" type="ORF">JF886_12590</name>
</gene>
<name>A0A934JX38_9BACT</name>
<feature type="compositionally biased region" description="Basic and acidic residues" evidence="1">
    <location>
        <begin position="353"/>
        <end position="369"/>
    </location>
</feature>
<feature type="compositionally biased region" description="Polar residues" evidence="1">
    <location>
        <begin position="163"/>
        <end position="173"/>
    </location>
</feature>
<evidence type="ECO:0000313" key="2">
    <source>
        <dbReference type="EMBL" id="MBJ7595674.1"/>
    </source>
</evidence>